<evidence type="ECO:0000313" key="1">
    <source>
        <dbReference type="EMBL" id="MBB5037371.1"/>
    </source>
</evidence>
<organism evidence="1 2">
    <name type="scientific">Prosthecobacter dejongeii</name>
    <dbReference type="NCBI Taxonomy" id="48465"/>
    <lineage>
        <taxon>Bacteria</taxon>
        <taxon>Pseudomonadati</taxon>
        <taxon>Verrucomicrobiota</taxon>
        <taxon>Verrucomicrobiia</taxon>
        <taxon>Verrucomicrobiales</taxon>
        <taxon>Verrucomicrobiaceae</taxon>
        <taxon>Prosthecobacter</taxon>
    </lineage>
</organism>
<name>A0A7W8DPW8_9BACT</name>
<evidence type="ECO:0000313" key="2">
    <source>
        <dbReference type="Proteomes" id="UP000534294"/>
    </source>
</evidence>
<sequence length="67" mass="7453">MMIPETVETTVTIRSPHCPRTWHATLPNGREVLAFRPEEAEPILLDSGTQVPARLTVADFSRALLLV</sequence>
<keyword evidence="2" id="KW-1185">Reference proteome</keyword>
<dbReference type="RefSeq" id="WP_184207191.1">
    <property type="nucleotide sequence ID" value="NZ_JACHIF010000002.1"/>
</dbReference>
<comment type="caution">
    <text evidence="1">The sequence shown here is derived from an EMBL/GenBank/DDBJ whole genome shotgun (WGS) entry which is preliminary data.</text>
</comment>
<dbReference type="Proteomes" id="UP000534294">
    <property type="component" value="Unassembled WGS sequence"/>
</dbReference>
<protein>
    <submittedName>
        <fullName evidence="1">Uncharacterized protein</fullName>
    </submittedName>
</protein>
<dbReference type="EMBL" id="JACHIF010000002">
    <property type="protein sequence ID" value="MBB5037371.1"/>
    <property type="molecule type" value="Genomic_DNA"/>
</dbReference>
<dbReference type="AlphaFoldDB" id="A0A7W8DPW8"/>
<gene>
    <name evidence="1" type="ORF">HNQ64_001613</name>
</gene>
<proteinExistence type="predicted"/>
<reference evidence="1 2" key="1">
    <citation type="submission" date="2020-08" db="EMBL/GenBank/DDBJ databases">
        <title>Genomic Encyclopedia of Type Strains, Phase IV (KMG-IV): sequencing the most valuable type-strain genomes for metagenomic binning, comparative biology and taxonomic classification.</title>
        <authorList>
            <person name="Goeker M."/>
        </authorList>
    </citation>
    <scope>NUCLEOTIDE SEQUENCE [LARGE SCALE GENOMIC DNA]</scope>
    <source>
        <strain evidence="1 2">DSM 12251</strain>
    </source>
</reference>
<accession>A0A7W8DPW8</accession>